<dbReference type="Gene3D" id="2.70.70.10">
    <property type="entry name" value="Glucose Permease (Domain IIA)"/>
    <property type="match status" value="1"/>
</dbReference>
<dbReference type="KEGG" id="cinf:CINF_1021"/>
<dbReference type="FunFam" id="2.70.70.10:FF:000006">
    <property type="entry name" value="M23 family peptidase"/>
    <property type="match status" value="1"/>
</dbReference>
<sequence length="292" mass="33010">MGLHKNRFMITITDLNGSRNFVLSQVVKNFAMYVLMFFIMLIVLTVLYVNYLKDISKELTSVQETLQEENNALIEAKKQSQMELEAIEGKISELEEQFNIDGNVSEWDLTKRIQSVALTGAQERFIFTQIPNGDPTNGQGRFTSSYGSRMHPVLKYMQFHTGTDYAMPIGSPVYATADGVIQSTGKTAGYGNMVEIRHNYGFSTRYGHLTAKFPVKVGDFVKKGDLVAYSGNSGRSTGPHLHYEVRFVQKPLNPVNFINWDSTNYNEIFQKEGAIQWQSLINLLTTQTDKAQ</sequence>
<dbReference type="RefSeq" id="WP_179974733.1">
    <property type="nucleotide sequence ID" value="NZ_CP049075.1"/>
</dbReference>
<dbReference type="PANTHER" id="PTHR21666:SF289">
    <property type="entry name" value="L-ALA--D-GLU ENDOPEPTIDASE"/>
    <property type="match status" value="1"/>
</dbReference>
<protein>
    <submittedName>
        <fullName evidence="5">Zinc metallopeptidase, M23 family</fullName>
    </submittedName>
</protein>
<keyword evidence="1" id="KW-0732">Signal</keyword>
<dbReference type="InterPro" id="IPR011055">
    <property type="entry name" value="Dup_hybrid_motif"/>
</dbReference>
<dbReference type="EMBL" id="CP049075">
    <property type="protein sequence ID" value="QLI05526.1"/>
    <property type="molecule type" value="Genomic_DNA"/>
</dbReference>
<keyword evidence="6" id="KW-1185">Reference proteome</keyword>
<evidence type="ECO:0000313" key="6">
    <source>
        <dbReference type="Proteomes" id="UP000509414"/>
    </source>
</evidence>
<dbReference type="Proteomes" id="UP000509414">
    <property type="component" value="Chromosome"/>
</dbReference>
<dbReference type="InterPro" id="IPR050570">
    <property type="entry name" value="Cell_wall_metabolism_enzyme"/>
</dbReference>
<dbReference type="InterPro" id="IPR016047">
    <property type="entry name" value="M23ase_b-sheet_dom"/>
</dbReference>
<keyword evidence="3" id="KW-1133">Transmembrane helix</keyword>
<evidence type="ECO:0000259" key="4">
    <source>
        <dbReference type="Pfam" id="PF01551"/>
    </source>
</evidence>
<dbReference type="Pfam" id="PF01551">
    <property type="entry name" value="Peptidase_M23"/>
    <property type="match status" value="1"/>
</dbReference>
<keyword evidence="2" id="KW-0175">Coiled coil</keyword>
<name>A0A7H9CHF5_9BACT</name>
<dbReference type="GO" id="GO:0004222">
    <property type="term" value="F:metalloendopeptidase activity"/>
    <property type="evidence" value="ECO:0007669"/>
    <property type="project" value="TreeGrafter"/>
</dbReference>
<reference evidence="5 6" key="1">
    <citation type="submission" date="2020-02" db="EMBL/GenBank/DDBJ databases">
        <title>Complete genome sequence of the novel Campylobacter species Candidatus Campylobacter infans.</title>
        <authorList>
            <person name="Duim B."/>
            <person name="Zomer A."/>
            <person name="van der Graaf L."/>
            <person name="Wagenaar J."/>
        </authorList>
    </citation>
    <scope>NUCLEOTIDE SEQUENCE [LARGE SCALE GENOMIC DNA]</scope>
    <source>
        <strain evidence="5 6">19S00001</strain>
    </source>
</reference>
<keyword evidence="3" id="KW-0812">Transmembrane</keyword>
<feature type="coiled-coil region" evidence="2">
    <location>
        <begin position="52"/>
        <end position="97"/>
    </location>
</feature>
<evidence type="ECO:0000256" key="3">
    <source>
        <dbReference type="SAM" id="Phobius"/>
    </source>
</evidence>
<gene>
    <name evidence="5" type="ORF">CINF_1021</name>
</gene>
<accession>A0A7H9CHF5</accession>
<dbReference type="PANTHER" id="PTHR21666">
    <property type="entry name" value="PEPTIDASE-RELATED"/>
    <property type="match status" value="1"/>
</dbReference>
<evidence type="ECO:0000313" key="5">
    <source>
        <dbReference type="EMBL" id="QLI05526.1"/>
    </source>
</evidence>
<dbReference type="CDD" id="cd12797">
    <property type="entry name" value="M23_peptidase"/>
    <property type="match status" value="1"/>
</dbReference>
<dbReference type="AlphaFoldDB" id="A0A7H9CHF5"/>
<organism evidence="5 6">
    <name type="scientific">Candidatus Campylobacter infans</name>
    <dbReference type="NCBI Taxonomy" id="2561898"/>
    <lineage>
        <taxon>Bacteria</taxon>
        <taxon>Pseudomonadati</taxon>
        <taxon>Campylobacterota</taxon>
        <taxon>Epsilonproteobacteria</taxon>
        <taxon>Campylobacterales</taxon>
        <taxon>Campylobacteraceae</taxon>
        <taxon>Campylobacter</taxon>
    </lineage>
</organism>
<keyword evidence="3" id="KW-0472">Membrane</keyword>
<dbReference type="SUPFAM" id="SSF51261">
    <property type="entry name" value="Duplicated hybrid motif"/>
    <property type="match status" value="1"/>
</dbReference>
<evidence type="ECO:0000256" key="2">
    <source>
        <dbReference type="SAM" id="Coils"/>
    </source>
</evidence>
<feature type="transmembrane region" description="Helical" evidence="3">
    <location>
        <begin position="30"/>
        <end position="51"/>
    </location>
</feature>
<feature type="domain" description="M23ase beta-sheet core" evidence="4">
    <location>
        <begin position="158"/>
        <end position="254"/>
    </location>
</feature>
<evidence type="ECO:0000256" key="1">
    <source>
        <dbReference type="ARBA" id="ARBA00022729"/>
    </source>
</evidence>
<proteinExistence type="predicted"/>